<evidence type="ECO:0000313" key="3">
    <source>
        <dbReference type="EMBL" id="ODQ85094.1"/>
    </source>
</evidence>
<gene>
    <name evidence="3" type="ORF">BHQ17_24685</name>
</gene>
<dbReference type="GO" id="GO:0008374">
    <property type="term" value="F:O-acyltransferase activity"/>
    <property type="evidence" value="ECO:0007669"/>
    <property type="project" value="TreeGrafter"/>
</dbReference>
<dbReference type="InterPro" id="IPR051159">
    <property type="entry name" value="Hexapeptide_acetyltransf"/>
</dbReference>
<organism evidence="3 4">
    <name type="scientific">Mycolicibacterium holsaticum</name>
    <dbReference type="NCBI Taxonomy" id="152142"/>
    <lineage>
        <taxon>Bacteria</taxon>
        <taxon>Bacillati</taxon>
        <taxon>Actinomycetota</taxon>
        <taxon>Actinomycetes</taxon>
        <taxon>Mycobacteriales</taxon>
        <taxon>Mycobacteriaceae</taxon>
        <taxon>Mycolicibacterium</taxon>
    </lineage>
</organism>
<dbReference type="PANTHER" id="PTHR23416:SF23">
    <property type="entry name" value="ACETYLTRANSFERASE C18B11.09C-RELATED"/>
    <property type="match status" value="1"/>
</dbReference>
<evidence type="ECO:0000256" key="1">
    <source>
        <dbReference type="ARBA" id="ARBA00007274"/>
    </source>
</evidence>
<dbReference type="PANTHER" id="PTHR23416">
    <property type="entry name" value="SIALIC ACID SYNTHASE-RELATED"/>
    <property type="match status" value="1"/>
</dbReference>
<comment type="similarity">
    <text evidence="1">Belongs to the transferase hexapeptide repeat family.</text>
</comment>
<dbReference type="Proteomes" id="UP000094243">
    <property type="component" value="Unassembled WGS sequence"/>
</dbReference>
<dbReference type="Gene3D" id="2.160.10.10">
    <property type="entry name" value="Hexapeptide repeat proteins"/>
    <property type="match status" value="1"/>
</dbReference>
<protein>
    <submittedName>
        <fullName evidence="3">Acetyltransferase</fullName>
    </submittedName>
</protein>
<dbReference type="InterPro" id="IPR001451">
    <property type="entry name" value="Hexapep"/>
</dbReference>
<comment type="caution">
    <text evidence="3">The sequence shown here is derived from an EMBL/GenBank/DDBJ whole genome shotgun (WGS) entry which is preliminary data.</text>
</comment>
<keyword evidence="4" id="KW-1185">Reference proteome</keyword>
<dbReference type="RefSeq" id="WP_069407680.1">
    <property type="nucleotide sequence ID" value="NZ_MIGZ01000208.1"/>
</dbReference>
<accession>A0A1E3R5J2</accession>
<sequence length="226" mass="24925">MRLEPTKVDPEVIARKRAAAPALKMSPQFDYITDENGRIVDVETEGVTFADKLRRWIGQLTFNMIVTFIPSHTIRLAWLRTFGADIGKGSSIMRGTQVQNIHYLVIGQNTTIGMRCVLDCRSGIYLGDNVTLASDVQLLAGGHDINHPDFPIVGPDPTVIEDYVWIASRAMVLPCHIKRGAVVAAHALVVKDVDELTVVGGNPARAIGKRDPNALRYSASYRPLFF</sequence>
<evidence type="ECO:0000256" key="2">
    <source>
        <dbReference type="ARBA" id="ARBA00022679"/>
    </source>
</evidence>
<dbReference type="AlphaFoldDB" id="A0A1E3R5J2"/>
<proteinExistence type="inferred from homology"/>
<dbReference type="EMBL" id="MIGZ01000208">
    <property type="protein sequence ID" value="ODQ85094.1"/>
    <property type="molecule type" value="Genomic_DNA"/>
</dbReference>
<dbReference type="SUPFAM" id="SSF51161">
    <property type="entry name" value="Trimeric LpxA-like enzymes"/>
    <property type="match status" value="1"/>
</dbReference>
<dbReference type="InterPro" id="IPR011004">
    <property type="entry name" value="Trimer_LpxA-like_sf"/>
</dbReference>
<name>A0A1E3R5J2_9MYCO</name>
<evidence type="ECO:0000313" key="4">
    <source>
        <dbReference type="Proteomes" id="UP000094243"/>
    </source>
</evidence>
<keyword evidence="2 3" id="KW-0808">Transferase</keyword>
<dbReference type="CDD" id="cd04647">
    <property type="entry name" value="LbH_MAT_like"/>
    <property type="match status" value="1"/>
</dbReference>
<dbReference type="GO" id="GO:0005829">
    <property type="term" value="C:cytosol"/>
    <property type="evidence" value="ECO:0007669"/>
    <property type="project" value="TreeGrafter"/>
</dbReference>
<reference evidence="4" key="1">
    <citation type="submission" date="2016-09" db="EMBL/GenBank/DDBJ databases">
        <authorList>
            <person name="Greninger A.L."/>
            <person name="Jerome K.R."/>
            <person name="Mcnair B."/>
            <person name="Wallis C."/>
            <person name="Fang F."/>
        </authorList>
    </citation>
    <scope>NUCLEOTIDE SEQUENCE [LARGE SCALE GENOMIC DNA]</scope>
    <source>
        <strain evidence="4">M7</strain>
    </source>
</reference>
<dbReference type="Pfam" id="PF14602">
    <property type="entry name" value="Hexapep_2"/>
    <property type="match status" value="1"/>
</dbReference>